<dbReference type="EMBL" id="JACHJH010000007">
    <property type="protein sequence ID" value="MBB4895363.1"/>
    <property type="molecule type" value="Genomic_DNA"/>
</dbReference>
<proteinExistence type="inferred from homology"/>
<dbReference type="InterPro" id="IPR036188">
    <property type="entry name" value="FAD/NAD-bd_sf"/>
</dbReference>
<organism evidence="6 7">
    <name type="scientific">Streptomyces olivoverticillatus</name>
    <dbReference type="NCBI Taxonomy" id="66427"/>
    <lineage>
        <taxon>Bacteria</taxon>
        <taxon>Bacillati</taxon>
        <taxon>Actinomycetota</taxon>
        <taxon>Actinomycetes</taxon>
        <taxon>Kitasatosporales</taxon>
        <taxon>Streptomycetaceae</taxon>
        <taxon>Streptomyces</taxon>
    </lineage>
</organism>
<dbReference type="PANTHER" id="PTHR43004">
    <property type="entry name" value="TRK SYSTEM POTASSIUM UPTAKE PROTEIN"/>
    <property type="match status" value="1"/>
</dbReference>
<dbReference type="GO" id="GO:0016709">
    <property type="term" value="F:oxidoreductase activity, acting on paired donors, with incorporation or reduction of molecular oxygen, NAD(P)H as one donor, and incorporation of one atom of oxygen"/>
    <property type="evidence" value="ECO:0007669"/>
    <property type="project" value="UniProtKB-ARBA"/>
</dbReference>
<evidence type="ECO:0000256" key="3">
    <source>
        <dbReference type="ARBA" id="ARBA00022630"/>
    </source>
</evidence>
<dbReference type="InterPro" id="IPR002938">
    <property type="entry name" value="FAD-bd"/>
</dbReference>
<dbReference type="Pfam" id="PF01494">
    <property type="entry name" value="FAD_binding_3"/>
    <property type="match status" value="1"/>
</dbReference>
<dbReference type="SUPFAM" id="SSF52833">
    <property type="entry name" value="Thioredoxin-like"/>
    <property type="match status" value="1"/>
</dbReference>
<dbReference type="PANTHER" id="PTHR43004:SF19">
    <property type="entry name" value="BINDING MONOOXYGENASE, PUTATIVE (JCVI)-RELATED"/>
    <property type="match status" value="1"/>
</dbReference>
<evidence type="ECO:0000256" key="2">
    <source>
        <dbReference type="ARBA" id="ARBA00007801"/>
    </source>
</evidence>
<evidence type="ECO:0000256" key="4">
    <source>
        <dbReference type="ARBA" id="ARBA00022827"/>
    </source>
</evidence>
<dbReference type="Proteomes" id="UP000556084">
    <property type="component" value="Unassembled WGS sequence"/>
</dbReference>
<dbReference type="Gene3D" id="3.30.70.2450">
    <property type="match status" value="1"/>
</dbReference>
<keyword evidence="3" id="KW-0285">Flavoprotein</keyword>
<gene>
    <name evidence="6" type="ORF">FHS39_004441</name>
</gene>
<dbReference type="Gene3D" id="3.40.30.120">
    <property type="match status" value="1"/>
</dbReference>
<dbReference type="GO" id="GO:0071949">
    <property type="term" value="F:FAD binding"/>
    <property type="evidence" value="ECO:0007669"/>
    <property type="project" value="InterPro"/>
</dbReference>
<dbReference type="RefSeq" id="WP_184351162.1">
    <property type="nucleotide sequence ID" value="NZ_JACHJH010000007.1"/>
</dbReference>
<comment type="caution">
    <text evidence="6">The sequence shown here is derived from an EMBL/GenBank/DDBJ whole genome shotgun (WGS) entry which is preliminary data.</text>
</comment>
<evidence type="ECO:0000313" key="7">
    <source>
        <dbReference type="Proteomes" id="UP000556084"/>
    </source>
</evidence>
<evidence type="ECO:0000313" key="6">
    <source>
        <dbReference type="EMBL" id="MBB4895363.1"/>
    </source>
</evidence>
<dbReference type="AlphaFoldDB" id="A0A7W7LT85"/>
<dbReference type="PRINTS" id="PR00420">
    <property type="entry name" value="RNGMNOXGNASE"/>
</dbReference>
<dbReference type="InterPro" id="IPR050641">
    <property type="entry name" value="RIFMO-like"/>
</dbReference>
<keyword evidence="7" id="KW-1185">Reference proteome</keyword>
<name>A0A7W7LT85_9ACTN</name>
<protein>
    <submittedName>
        <fullName evidence="6">2-polyprenyl-6-methoxyphenol hydroxylase-like FAD-dependent oxidoreductase</fullName>
    </submittedName>
</protein>
<dbReference type="InterPro" id="IPR036249">
    <property type="entry name" value="Thioredoxin-like_sf"/>
</dbReference>
<feature type="domain" description="FAD-binding" evidence="5">
    <location>
        <begin position="7"/>
        <end position="349"/>
    </location>
</feature>
<comment type="cofactor">
    <cofactor evidence="1">
        <name>FAD</name>
        <dbReference type="ChEBI" id="CHEBI:57692"/>
    </cofactor>
</comment>
<dbReference type="SUPFAM" id="SSF51905">
    <property type="entry name" value="FAD/NAD(P)-binding domain"/>
    <property type="match status" value="1"/>
</dbReference>
<comment type="similarity">
    <text evidence="2">Belongs to the PheA/TfdB FAD monooxygenase family.</text>
</comment>
<evidence type="ECO:0000256" key="1">
    <source>
        <dbReference type="ARBA" id="ARBA00001974"/>
    </source>
</evidence>
<dbReference type="Gene3D" id="3.50.50.60">
    <property type="entry name" value="FAD/NAD(P)-binding domain"/>
    <property type="match status" value="1"/>
</dbReference>
<dbReference type="Pfam" id="PF21274">
    <property type="entry name" value="Rng_hyd_C"/>
    <property type="match status" value="1"/>
</dbReference>
<evidence type="ECO:0000259" key="5">
    <source>
        <dbReference type="Pfam" id="PF01494"/>
    </source>
</evidence>
<keyword evidence="4" id="KW-0274">FAD</keyword>
<sequence>MSETCRDVVVVGAGPTGLALAIALRQYGLDVAVLEKEPHTKREVRASIMWQRALEVLRDLGCADKFVGGGLPLRQAEIYVRGHRVGGHEMSVSHTLFPEPLSIEQIATEELLTERLGELDTTVRWESEAVDVRLYADAAEVDVRGPNGRAETIACRWVVGCEGAHSLVRKALGVPFEGERRTGLQAVQINAEPDWKYAYKPDTSYFFFERRVCLIASPRPGGGYRFFAFVSDPDPALVAPPDAEEMRELIARAAHDAALRLTPTQPLWLNRARFHDRIAASLREGPAMLVGDSAHMWAPIGGRGLNTGLRGAHNLAWKLAAVHHGWARDALLDTYSTEQRAAATEIMRQMRHNVTELPPAPATLAAMRLALPALMAGERFSGRGRILLSDLARHHRKSALSADGAGRAALRAGDRMPDLPVTEGGRRRRLHDLLSYGRWTALLVHGRSTGDGADLEAAAAAVDRALARHALPAEVFHVRPGHRDTGRLPSGTLHLMRPDGHIGLRAPAADSRALQDYLHTWFTLK</sequence>
<accession>A0A7W7LT85</accession>
<reference evidence="6 7" key="1">
    <citation type="submission" date="2020-08" db="EMBL/GenBank/DDBJ databases">
        <title>Genomic Encyclopedia of Type Strains, Phase III (KMG-III): the genomes of soil and plant-associated and newly described type strains.</title>
        <authorList>
            <person name="Whitman W."/>
        </authorList>
    </citation>
    <scope>NUCLEOTIDE SEQUENCE [LARGE SCALE GENOMIC DNA]</scope>
    <source>
        <strain evidence="6 7">CECT 3266</strain>
    </source>
</reference>